<dbReference type="PANTHER" id="PTHR34136:SF1">
    <property type="entry name" value="UDP-N-ACETYL-D-MANNOSAMINURONIC ACID TRANSFERASE"/>
    <property type="match status" value="1"/>
</dbReference>
<dbReference type="CDD" id="cd06533">
    <property type="entry name" value="Glyco_transf_WecG_TagA"/>
    <property type="match status" value="1"/>
</dbReference>
<protein>
    <submittedName>
        <fullName evidence="4">N-acetylglucosaminyldiphosphoundecaprenol N-acetyl-beta-D-mannosaminyltransferase</fullName>
    </submittedName>
</protein>
<name>A0A1T5HCK6_9BACT</name>
<keyword evidence="1" id="KW-0328">Glycosyltransferase</keyword>
<dbReference type="Pfam" id="PF03808">
    <property type="entry name" value="Glyco_tran_WecG"/>
    <property type="match status" value="1"/>
</dbReference>
<keyword evidence="3" id="KW-0472">Membrane</keyword>
<dbReference type="AlphaFoldDB" id="A0A1T5HCK6"/>
<dbReference type="Proteomes" id="UP000190897">
    <property type="component" value="Unassembled WGS sequence"/>
</dbReference>
<dbReference type="EMBL" id="FUZA01000011">
    <property type="protein sequence ID" value="SKC18423.1"/>
    <property type="molecule type" value="Genomic_DNA"/>
</dbReference>
<accession>A0A1T5HCK6</accession>
<dbReference type="InterPro" id="IPR004629">
    <property type="entry name" value="WecG_TagA_CpsF"/>
</dbReference>
<dbReference type="NCBIfam" id="TIGR00696">
    <property type="entry name" value="wecG_tagA_cpsF"/>
    <property type="match status" value="1"/>
</dbReference>
<proteinExistence type="predicted"/>
<keyword evidence="3" id="KW-1133">Transmembrane helix</keyword>
<organism evidence="4 5">
    <name type="scientific">Dyadobacter psychrophilus</name>
    <dbReference type="NCBI Taxonomy" id="651661"/>
    <lineage>
        <taxon>Bacteria</taxon>
        <taxon>Pseudomonadati</taxon>
        <taxon>Bacteroidota</taxon>
        <taxon>Cytophagia</taxon>
        <taxon>Cytophagales</taxon>
        <taxon>Spirosomataceae</taxon>
        <taxon>Dyadobacter</taxon>
    </lineage>
</organism>
<evidence type="ECO:0000256" key="2">
    <source>
        <dbReference type="ARBA" id="ARBA00022679"/>
    </source>
</evidence>
<evidence type="ECO:0000313" key="5">
    <source>
        <dbReference type="Proteomes" id="UP000190897"/>
    </source>
</evidence>
<dbReference type="RefSeq" id="WP_082217730.1">
    <property type="nucleotide sequence ID" value="NZ_FUZA01000011.1"/>
</dbReference>
<evidence type="ECO:0000256" key="3">
    <source>
        <dbReference type="SAM" id="Phobius"/>
    </source>
</evidence>
<keyword evidence="2 4" id="KW-0808">Transferase</keyword>
<keyword evidence="3" id="KW-0812">Transmembrane</keyword>
<evidence type="ECO:0000256" key="1">
    <source>
        <dbReference type="ARBA" id="ARBA00022676"/>
    </source>
</evidence>
<gene>
    <name evidence="4" type="ORF">SAMN05660293_05295</name>
</gene>
<dbReference type="PANTHER" id="PTHR34136">
    <property type="match status" value="1"/>
</dbReference>
<dbReference type="GO" id="GO:0016758">
    <property type="term" value="F:hexosyltransferase activity"/>
    <property type="evidence" value="ECO:0007669"/>
    <property type="project" value="TreeGrafter"/>
</dbReference>
<dbReference type="OrthoDB" id="9771846at2"/>
<keyword evidence="5" id="KW-1185">Reference proteome</keyword>
<reference evidence="5" key="1">
    <citation type="submission" date="2017-02" db="EMBL/GenBank/DDBJ databases">
        <authorList>
            <person name="Varghese N."/>
            <person name="Submissions S."/>
        </authorList>
    </citation>
    <scope>NUCLEOTIDE SEQUENCE [LARGE SCALE GENOMIC DNA]</scope>
    <source>
        <strain evidence="5">DSM 22270</strain>
    </source>
</reference>
<feature type="transmembrane region" description="Helical" evidence="3">
    <location>
        <begin position="186"/>
        <end position="203"/>
    </location>
</feature>
<dbReference type="STRING" id="651661.SAMN05660293_05295"/>
<sequence length="274" mass="31264">MKDSAVTQRKITFLNSKISFGNYQSFIDRILDLAKKNISAYVCVMNVHMLVEAYFDNTFAKIVNDADIVTPDGMPLVFGLNGLYNINQERVAGMDLMQSLLIGAQRQKTSVYFYGSTNDVLETIIERCKEEYPKLKVAGLFSPPFRPLTKVEQDCIIEKINSSNAGIVLVALGCPKQEKWMATMKGNVNAVMIGLGGAFPVFAGTQSRAPLWMQKYSLEWLYRLFQEPRRLWKRYFVTNSIFVYLFLKEYISIKLFKQIPDSYEIHLAQGINKA</sequence>
<evidence type="ECO:0000313" key="4">
    <source>
        <dbReference type="EMBL" id="SKC18423.1"/>
    </source>
</evidence>